<organism evidence="1 2">
    <name type="scientific">Violaceomyces palustris</name>
    <dbReference type="NCBI Taxonomy" id="1673888"/>
    <lineage>
        <taxon>Eukaryota</taxon>
        <taxon>Fungi</taxon>
        <taxon>Dikarya</taxon>
        <taxon>Basidiomycota</taxon>
        <taxon>Ustilaginomycotina</taxon>
        <taxon>Ustilaginomycetes</taxon>
        <taxon>Violaceomycetales</taxon>
        <taxon>Violaceomycetaceae</taxon>
        <taxon>Violaceomyces</taxon>
    </lineage>
</organism>
<protein>
    <submittedName>
        <fullName evidence="1">Uncharacterized protein</fullName>
    </submittedName>
</protein>
<accession>A0ACD0P3G1</accession>
<sequence length="507" mass="56477">MDQDSPSATIQATQGGKPSHPHYEETSPDSLAHASPPTAETDEKTRDQLQNHEDPTLNPKWRPPIQVPPGMTKSQAKKQARMKAWQETKLERRAFEKERKKAKRAEERRKLEEEKGKEKEREASEERRAEGGKIEDGDGPARKRVRLSEGSGAGDSAAASAEPNGETKEGDGGRKRMRRKKSPFKANLLLDLGFDEMMTEREVSSLIQQISYLYHSNKVSDSPFERILLTGKGSRGDWFYASDPDRKAGKKASELGASGEKVRGEAEGEKAIPSIYEERLGKGMEGKMRGVWKKWKGFEIVASGGIEGLLCDDEDGDEGKEEKDGVEGLERNQERVVEGEGGQTEKGEVVKTDSEGKQEKGDGSSLTSTHEEQRRRTKLRRKDVVYLTADTDDTIEELEEGKTYIIGGIVDRNRYKNICAKKADDLGLRKARLPIDPVHLSGHMNSRQVLTVNQVVDILLGWVEKKDWKLALERGLPKRKFEDKTSARAEPEGTGGQPEGGVSKDES</sequence>
<keyword evidence="2" id="KW-1185">Reference proteome</keyword>
<reference evidence="1 2" key="1">
    <citation type="journal article" date="2018" name="Mol. Biol. Evol.">
        <title>Broad Genomic Sampling Reveals a Smut Pathogenic Ancestry of the Fungal Clade Ustilaginomycotina.</title>
        <authorList>
            <person name="Kijpornyongpan T."/>
            <person name="Mondo S.J."/>
            <person name="Barry K."/>
            <person name="Sandor L."/>
            <person name="Lee J."/>
            <person name="Lipzen A."/>
            <person name="Pangilinan J."/>
            <person name="LaButti K."/>
            <person name="Hainaut M."/>
            <person name="Henrissat B."/>
            <person name="Grigoriev I.V."/>
            <person name="Spatafora J.W."/>
            <person name="Aime M.C."/>
        </authorList>
    </citation>
    <scope>NUCLEOTIDE SEQUENCE [LARGE SCALE GENOMIC DNA]</scope>
    <source>
        <strain evidence="1 2">SA 807</strain>
    </source>
</reference>
<dbReference type="EMBL" id="KZ819770">
    <property type="protein sequence ID" value="PWN52552.1"/>
    <property type="molecule type" value="Genomic_DNA"/>
</dbReference>
<dbReference type="Proteomes" id="UP000245626">
    <property type="component" value="Unassembled WGS sequence"/>
</dbReference>
<gene>
    <name evidence="1" type="ORF">IE53DRAFT_378041</name>
</gene>
<proteinExistence type="predicted"/>
<evidence type="ECO:0000313" key="1">
    <source>
        <dbReference type="EMBL" id="PWN52552.1"/>
    </source>
</evidence>
<evidence type="ECO:0000313" key="2">
    <source>
        <dbReference type="Proteomes" id="UP000245626"/>
    </source>
</evidence>
<name>A0ACD0P3G1_9BASI</name>